<dbReference type="InterPro" id="IPR036397">
    <property type="entry name" value="RNaseH_sf"/>
</dbReference>
<dbReference type="eggNOG" id="COG2801">
    <property type="taxonomic scope" value="Bacteria"/>
</dbReference>
<feature type="domain" description="Integrase catalytic" evidence="1">
    <location>
        <begin position="1"/>
        <end position="125"/>
    </location>
</feature>
<proteinExistence type="predicted"/>
<dbReference type="Proteomes" id="UP000019112">
    <property type="component" value="Unassembled WGS sequence"/>
</dbReference>
<dbReference type="SUPFAM" id="SSF53098">
    <property type="entry name" value="Ribonuclease H-like"/>
    <property type="match status" value="1"/>
</dbReference>
<evidence type="ECO:0000313" key="3">
    <source>
        <dbReference type="Proteomes" id="UP000019112"/>
    </source>
</evidence>
<evidence type="ECO:0000313" key="2">
    <source>
        <dbReference type="EMBL" id="ETZ07005.1"/>
    </source>
</evidence>
<name>W6TGJ3_HOLOB</name>
<evidence type="ECO:0000259" key="1">
    <source>
        <dbReference type="PROSITE" id="PS50994"/>
    </source>
</evidence>
<gene>
    <name evidence="2" type="ORF">P618_200825</name>
</gene>
<reference evidence="2 3" key="1">
    <citation type="journal article" date="2014" name="FEMS Microbiol. Lett.">
        <title>Draft genome sequences of three Holospora species (Holospora obtusa, Holospora undulata, and Holospora elegans), endonuclear symbiotic bacteria of the ciliate Paramecium caudatum.</title>
        <authorList>
            <person name="Dohra H."/>
            <person name="Tanaka K."/>
            <person name="Suzuki T."/>
            <person name="Fujishima M."/>
            <person name="Suzuki H."/>
        </authorList>
    </citation>
    <scope>NUCLEOTIDE SEQUENCE [LARGE SCALE GENOMIC DNA]</scope>
    <source>
        <strain evidence="2 3">F1</strain>
    </source>
</reference>
<dbReference type="PROSITE" id="PS50994">
    <property type="entry name" value="INTEGRASE"/>
    <property type="match status" value="1"/>
</dbReference>
<accession>W6TGJ3</accession>
<dbReference type="GO" id="GO:0003676">
    <property type="term" value="F:nucleic acid binding"/>
    <property type="evidence" value="ECO:0007669"/>
    <property type="project" value="InterPro"/>
</dbReference>
<dbReference type="AlphaFoldDB" id="W6TGJ3"/>
<dbReference type="EMBL" id="AWTR02000072">
    <property type="protein sequence ID" value="ETZ07005.1"/>
    <property type="molecule type" value="Genomic_DNA"/>
</dbReference>
<dbReference type="InterPro" id="IPR001584">
    <property type="entry name" value="Integrase_cat-core"/>
</dbReference>
<protein>
    <submittedName>
        <fullName evidence="2">Integrase core domain protein</fullName>
    </submittedName>
</protein>
<comment type="caution">
    <text evidence="2">The sequence shown here is derived from an EMBL/GenBank/DDBJ whole genome shotgun (WGS) entry which is preliminary data.</text>
</comment>
<sequence length="140" mass="16221">MKPLKNILLDLFILTVQKVLTNQGKFYLFVAIDRATKYVHVELHSKMSVNESSAFLKNLISHCPFKITKILTDNGVKFTYGLLALHLRPKNKTHLFDVMCKENRTQAYQIQASLDQRSGRSHQQNLQTLHNKGVFLQRPR</sequence>
<dbReference type="GO" id="GO:0015074">
    <property type="term" value="P:DNA integration"/>
    <property type="evidence" value="ECO:0007669"/>
    <property type="project" value="InterPro"/>
</dbReference>
<dbReference type="InterPro" id="IPR012337">
    <property type="entry name" value="RNaseH-like_sf"/>
</dbReference>
<keyword evidence="3" id="KW-1185">Reference proteome</keyword>
<dbReference type="Gene3D" id="3.30.420.10">
    <property type="entry name" value="Ribonuclease H-like superfamily/Ribonuclease H"/>
    <property type="match status" value="1"/>
</dbReference>
<organism evidence="2 3">
    <name type="scientific">Holospora obtusa F1</name>
    <dbReference type="NCBI Taxonomy" id="1399147"/>
    <lineage>
        <taxon>Bacteria</taxon>
        <taxon>Pseudomonadati</taxon>
        <taxon>Pseudomonadota</taxon>
        <taxon>Alphaproteobacteria</taxon>
        <taxon>Holosporales</taxon>
        <taxon>Holosporaceae</taxon>
        <taxon>Holospora</taxon>
    </lineage>
</organism>